<dbReference type="GO" id="GO:0016757">
    <property type="term" value="F:glycosyltransferase activity"/>
    <property type="evidence" value="ECO:0007669"/>
    <property type="project" value="InterPro"/>
</dbReference>
<evidence type="ECO:0000313" key="3">
    <source>
        <dbReference type="EMBL" id="KKR91525.1"/>
    </source>
</evidence>
<sequence length="411" mass="46136">MSTKPPIIIVSGKSPLSGFGGGYSTFARNLGKTLTILGFPVYIIALGDTEARKKTDFGTIVTVNTSLLSFNVTALPGLPWFSYKFALAIRTIMAQYPSVKPILWGIGPWGLAASFLKIFFRDRIVHINSYFTTTKHEWSRSLKALSIQDYGLLVHVKFFVIYHTIVRLLTLLERVVLLTSDTIVTNYQSTERILMQQFHIPKNKFIRTPFPIEAYIRSNKKVPRVAPVHLPKQYILYLSRHDPRKGVNILLHAARILIDRGGMIPLLIGGTGELYLAHQRLSNKLGLDRWVTFMGFIPDATQLMGHATIFCLPTFEEGAGALIINEAMSYKLPIVTTSCDGIVEDIKNETSGLLVPMGNPQALARALERLIHSPSLRQKLSRNAYAQYKHTNNQIKIKEDIYRVLQKSGAI</sequence>
<feature type="transmembrane region" description="Helical" evidence="1">
    <location>
        <begin position="26"/>
        <end position="45"/>
    </location>
</feature>
<dbReference type="InterPro" id="IPR001296">
    <property type="entry name" value="Glyco_trans_1"/>
</dbReference>
<evidence type="ECO:0000259" key="2">
    <source>
        <dbReference type="Pfam" id="PF00534"/>
    </source>
</evidence>
<reference evidence="3 4" key="1">
    <citation type="journal article" date="2015" name="Nature">
        <title>rRNA introns, odd ribosomes, and small enigmatic genomes across a large radiation of phyla.</title>
        <authorList>
            <person name="Brown C.T."/>
            <person name="Hug L.A."/>
            <person name="Thomas B.C."/>
            <person name="Sharon I."/>
            <person name="Castelle C.J."/>
            <person name="Singh A."/>
            <person name="Wilkins M.J."/>
            <person name="Williams K.H."/>
            <person name="Banfield J.F."/>
        </authorList>
    </citation>
    <scope>NUCLEOTIDE SEQUENCE [LARGE SCALE GENOMIC DNA]</scope>
</reference>
<keyword evidence="1" id="KW-1133">Transmembrane helix</keyword>
<name>A0A0G0X4B3_9BACT</name>
<organism evidence="3 4">
    <name type="scientific">Candidatus Woesebacteria bacterium GW2011_GWA1_41_13b</name>
    <dbReference type="NCBI Taxonomy" id="1618555"/>
    <lineage>
        <taxon>Bacteria</taxon>
        <taxon>Candidatus Woeseibacteriota</taxon>
    </lineage>
</organism>
<dbReference type="SUPFAM" id="SSF53756">
    <property type="entry name" value="UDP-Glycosyltransferase/glycogen phosphorylase"/>
    <property type="match status" value="1"/>
</dbReference>
<feature type="transmembrane region" description="Helical" evidence="1">
    <location>
        <begin position="101"/>
        <end position="120"/>
    </location>
</feature>
<keyword evidence="3" id="KW-0808">Transferase</keyword>
<dbReference type="AlphaFoldDB" id="A0A0G0X4B3"/>
<feature type="transmembrane region" description="Helical" evidence="1">
    <location>
        <begin position="57"/>
        <end position="81"/>
    </location>
</feature>
<evidence type="ECO:0000313" key="4">
    <source>
        <dbReference type="Proteomes" id="UP000034676"/>
    </source>
</evidence>
<feature type="domain" description="Glycosyl transferase family 1" evidence="2">
    <location>
        <begin position="231"/>
        <end position="386"/>
    </location>
</feature>
<dbReference type="Proteomes" id="UP000034676">
    <property type="component" value="Unassembled WGS sequence"/>
</dbReference>
<dbReference type="CDD" id="cd03801">
    <property type="entry name" value="GT4_PimA-like"/>
    <property type="match status" value="1"/>
</dbReference>
<dbReference type="PANTHER" id="PTHR12526">
    <property type="entry name" value="GLYCOSYLTRANSFERASE"/>
    <property type="match status" value="1"/>
</dbReference>
<keyword evidence="1" id="KW-0472">Membrane</keyword>
<gene>
    <name evidence="3" type="ORF">UU42_C0010G0020</name>
</gene>
<protein>
    <submittedName>
        <fullName evidence="3">Glycosyltransferase, group 1 family</fullName>
    </submittedName>
</protein>
<dbReference type="EMBL" id="LCAO01000010">
    <property type="protein sequence ID" value="KKR91525.1"/>
    <property type="molecule type" value="Genomic_DNA"/>
</dbReference>
<accession>A0A0G0X4B3</accession>
<dbReference type="Gene3D" id="3.40.50.2000">
    <property type="entry name" value="Glycogen Phosphorylase B"/>
    <property type="match status" value="2"/>
</dbReference>
<comment type="caution">
    <text evidence="3">The sequence shown here is derived from an EMBL/GenBank/DDBJ whole genome shotgun (WGS) entry which is preliminary data.</text>
</comment>
<evidence type="ECO:0000256" key="1">
    <source>
        <dbReference type="SAM" id="Phobius"/>
    </source>
</evidence>
<keyword evidence="1" id="KW-0812">Transmembrane</keyword>
<proteinExistence type="predicted"/>
<dbReference type="Pfam" id="PF00534">
    <property type="entry name" value="Glycos_transf_1"/>
    <property type="match status" value="1"/>
</dbReference>